<evidence type="ECO:0000313" key="1">
    <source>
        <dbReference type="EMBL" id="KGO84986.1"/>
    </source>
</evidence>
<proteinExistence type="predicted"/>
<comment type="caution">
    <text evidence="1">The sequence shown here is derived from an EMBL/GenBank/DDBJ whole genome shotgun (WGS) entry which is preliminary data.</text>
</comment>
<accession>A0A0A2M055</accession>
<gene>
    <name evidence="1" type="ORF">Q765_18400</name>
</gene>
<protein>
    <recommendedName>
        <fullName evidence="3">Glycosyltransferase</fullName>
    </recommendedName>
</protein>
<evidence type="ECO:0008006" key="3">
    <source>
        <dbReference type="Google" id="ProtNLM"/>
    </source>
</evidence>
<dbReference type="RefSeq" id="WP_020212875.1">
    <property type="nucleotide sequence ID" value="NZ_JRLX01000029.1"/>
</dbReference>
<dbReference type="eggNOG" id="ENOG502Z7Y4">
    <property type="taxonomic scope" value="Bacteria"/>
</dbReference>
<dbReference type="EMBL" id="JRLX01000029">
    <property type="protein sequence ID" value="KGO84986.1"/>
    <property type="molecule type" value="Genomic_DNA"/>
</dbReference>
<dbReference type="AlphaFoldDB" id="A0A0A2M055"/>
<organism evidence="1 2">
    <name type="scientific">Flavobacterium rivuli WB 3.3-2 = DSM 21788</name>
    <dbReference type="NCBI Taxonomy" id="1121895"/>
    <lineage>
        <taxon>Bacteria</taxon>
        <taxon>Pseudomonadati</taxon>
        <taxon>Bacteroidota</taxon>
        <taxon>Flavobacteriia</taxon>
        <taxon>Flavobacteriales</taxon>
        <taxon>Flavobacteriaceae</taxon>
        <taxon>Flavobacterium</taxon>
    </lineage>
</organism>
<reference evidence="1 2" key="1">
    <citation type="submission" date="2013-09" db="EMBL/GenBank/DDBJ databases">
        <authorList>
            <person name="Zeng Z."/>
            <person name="Chen C."/>
        </authorList>
    </citation>
    <scope>NUCLEOTIDE SEQUENCE [LARGE SCALE GENOMIC DNA]</scope>
    <source>
        <strain evidence="1 2">WB 3.3-2</strain>
    </source>
</reference>
<dbReference type="OrthoDB" id="745987at2"/>
<dbReference type="Proteomes" id="UP000030152">
    <property type="component" value="Unassembled WGS sequence"/>
</dbReference>
<keyword evidence="2" id="KW-1185">Reference proteome</keyword>
<name>A0A0A2M055_9FLAO</name>
<sequence>MKKIHVGFLLSYDFDKLRLSIPPVYKHADRIFIAQDENFLTWSGNKFEVDPAFFEWLKEFDVDNKIEIYRDNFYIPTITPIQNDTRERHMLSLKMGIGNWLIQIDSDEYFVDFGSFVKQMRKYDSFLDNPAKTPVQLSGFHIDIYKYVDEGILYVKNTCKALYATNYPNYKQARQTRERIIYLDGFTFHESLSRSEKDLENKINNWGHRDEVNPEFMDKWKRANKDNYQEIKDVFYLNGTQWKELGFVPVKKMDEIKRHFAETKEMEITPFFLWKKNFGQWFKFLTKKTNHDYEKYF</sequence>
<evidence type="ECO:0000313" key="2">
    <source>
        <dbReference type="Proteomes" id="UP000030152"/>
    </source>
</evidence>
<dbReference type="STRING" id="1121895.GCA_000378485_01721"/>